<dbReference type="Gene3D" id="1.50.10.10">
    <property type="match status" value="1"/>
</dbReference>
<evidence type="ECO:0000259" key="2">
    <source>
        <dbReference type="Pfam" id="PF05592"/>
    </source>
</evidence>
<feature type="domain" description="Alpha-L-rhamnosidase six-hairpin glycosidase" evidence="3">
    <location>
        <begin position="113"/>
        <end position="201"/>
    </location>
</feature>
<evidence type="ECO:0000256" key="1">
    <source>
        <dbReference type="SAM" id="MobiDB-lite"/>
    </source>
</evidence>
<dbReference type="InterPro" id="IPR008902">
    <property type="entry name" value="Rhamnosid_concanavalin"/>
</dbReference>
<dbReference type="Gene3D" id="2.60.120.260">
    <property type="entry name" value="Galactose-binding domain-like"/>
    <property type="match status" value="1"/>
</dbReference>
<protein>
    <submittedName>
        <fullName evidence="4">Uncharacterized protein</fullName>
    </submittedName>
</protein>
<dbReference type="PANTHER" id="PTHR33307:SF6">
    <property type="entry name" value="ALPHA-RHAMNOSIDASE (EUROFUNG)-RELATED"/>
    <property type="match status" value="1"/>
</dbReference>
<feature type="domain" description="Alpha-L-rhamnosidase concanavalin-like" evidence="2">
    <location>
        <begin position="5"/>
        <end position="59"/>
    </location>
</feature>
<sequence>MSPSLSPGVFVFDLGRNMAGSVRLRVKGPAGTVVRLRHAEVLNPDGTLCTANLRTAKPRRRPTPASSRAAAPRRTSLASPSTASAASRSPASPVPPPRGRGTGRVMHTDAPATLTFATDSPMLNQLHRNITSGQRGNFLSVPTDTPARDERLGWSGDIDVFAPTAASTVESARFLTMWLADLRDAQTPEGSFTHVAPDAGHLGDGRRAGGMWA</sequence>
<name>A0ABP6THM9_9ACTN</name>
<dbReference type="Proteomes" id="UP001501455">
    <property type="component" value="Unassembled WGS sequence"/>
</dbReference>
<dbReference type="InterPro" id="IPR035396">
    <property type="entry name" value="Bac_rhamnosid6H"/>
</dbReference>
<gene>
    <name evidence="4" type="ORF">GCM10019016_013240</name>
</gene>
<keyword evidence="5" id="KW-1185">Reference proteome</keyword>
<organism evidence="4 5">
    <name type="scientific">Streptomyces prasinosporus</name>
    <dbReference type="NCBI Taxonomy" id="68256"/>
    <lineage>
        <taxon>Bacteria</taxon>
        <taxon>Bacillati</taxon>
        <taxon>Actinomycetota</taxon>
        <taxon>Actinomycetes</taxon>
        <taxon>Kitasatosporales</taxon>
        <taxon>Streptomycetaceae</taxon>
        <taxon>Streptomyces</taxon>
        <taxon>Streptomyces albogriseolus group</taxon>
    </lineage>
</organism>
<feature type="region of interest" description="Disordered" evidence="1">
    <location>
        <begin position="51"/>
        <end position="106"/>
    </location>
</feature>
<evidence type="ECO:0000313" key="5">
    <source>
        <dbReference type="Proteomes" id="UP001501455"/>
    </source>
</evidence>
<feature type="compositionally biased region" description="Low complexity" evidence="1">
    <location>
        <begin position="63"/>
        <end position="91"/>
    </location>
</feature>
<accession>A0ABP6THM9</accession>
<evidence type="ECO:0000259" key="3">
    <source>
        <dbReference type="Pfam" id="PF17389"/>
    </source>
</evidence>
<dbReference type="InterPro" id="IPR012341">
    <property type="entry name" value="6hp_glycosidase-like_sf"/>
</dbReference>
<dbReference type="PANTHER" id="PTHR33307">
    <property type="entry name" value="ALPHA-RHAMNOSIDASE (EUROFUNG)"/>
    <property type="match status" value="1"/>
</dbReference>
<evidence type="ECO:0000313" key="4">
    <source>
        <dbReference type="EMBL" id="GAA3494225.1"/>
    </source>
</evidence>
<comment type="caution">
    <text evidence="4">The sequence shown here is derived from an EMBL/GenBank/DDBJ whole genome shotgun (WGS) entry which is preliminary data.</text>
</comment>
<dbReference type="Pfam" id="PF17389">
    <property type="entry name" value="Bac_rhamnosid6H"/>
    <property type="match status" value="1"/>
</dbReference>
<dbReference type="Pfam" id="PF05592">
    <property type="entry name" value="Bac_rhamnosid"/>
    <property type="match status" value="1"/>
</dbReference>
<proteinExistence type="predicted"/>
<reference evidence="5" key="1">
    <citation type="journal article" date="2019" name="Int. J. Syst. Evol. Microbiol.">
        <title>The Global Catalogue of Microorganisms (GCM) 10K type strain sequencing project: providing services to taxonomists for standard genome sequencing and annotation.</title>
        <authorList>
            <consortium name="The Broad Institute Genomics Platform"/>
            <consortium name="The Broad Institute Genome Sequencing Center for Infectious Disease"/>
            <person name="Wu L."/>
            <person name="Ma J."/>
        </authorList>
    </citation>
    <scope>NUCLEOTIDE SEQUENCE [LARGE SCALE GENOMIC DNA]</scope>
    <source>
        <strain evidence="5">JCM 4816</strain>
    </source>
</reference>
<dbReference type="EMBL" id="BAAAXF010000014">
    <property type="protein sequence ID" value="GAA3494225.1"/>
    <property type="molecule type" value="Genomic_DNA"/>
</dbReference>
<dbReference type="InterPro" id="IPR016007">
    <property type="entry name" value="Alpha_rhamnosid"/>
</dbReference>